<feature type="region of interest" description="Disordered" evidence="2">
    <location>
        <begin position="582"/>
        <end position="610"/>
    </location>
</feature>
<evidence type="ECO:0000313" key="3">
    <source>
        <dbReference type="EMBL" id="KAK8888675.1"/>
    </source>
</evidence>
<dbReference type="EMBL" id="JAPFFF010000005">
    <property type="protein sequence ID" value="KAK8888675.1"/>
    <property type="molecule type" value="Genomic_DNA"/>
</dbReference>
<dbReference type="Proteomes" id="UP001470230">
    <property type="component" value="Unassembled WGS sequence"/>
</dbReference>
<feature type="compositionally biased region" description="Polar residues" evidence="2">
    <location>
        <begin position="415"/>
        <end position="441"/>
    </location>
</feature>
<feature type="region of interest" description="Disordered" evidence="2">
    <location>
        <begin position="415"/>
        <end position="569"/>
    </location>
</feature>
<evidence type="ECO:0008006" key="5">
    <source>
        <dbReference type="Google" id="ProtNLM"/>
    </source>
</evidence>
<dbReference type="Gene3D" id="2.130.10.10">
    <property type="entry name" value="YVTN repeat-like/Quinoprotein amine dehydrogenase"/>
    <property type="match status" value="1"/>
</dbReference>
<dbReference type="PANTHER" id="PTHR36812">
    <property type="entry name" value="NEUROFILAMENT TRIPLET M PROTEIN-LIKE PROTEIN"/>
    <property type="match status" value="1"/>
</dbReference>
<feature type="compositionally biased region" description="Acidic residues" evidence="2">
    <location>
        <begin position="870"/>
        <end position="887"/>
    </location>
</feature>
<name>A0ABR2KC39_9EUKA</name>
<feature type="compositionally biased region" description="Basic and acidic residues" evidence="2">
    <location>
        <begin position="689"/>
        <end position="732"/>
    </location>
</feature>
<accession>A0ABR2KC39</accession>
<organism evidence="3 4">
    <name type="scientific">Tritrichomonas musculus</name>
    <dbReference type="NCBI Taxonomy" id="1915356"/>
    <lineage>
        <taxon>Eukaryota</taxon>
        <taxon>Metamonada</taxon>
        <taxon>Parabasalia</taxon>
        <taxon>Tritrichomonadida</taxon>
        <taxon>Tritrichomonadidae</taxon>
        <taxon>Tritrichomonas</taxon>
    </lineage>
</organism>
<feature type="compositionally biased region" description="Low complexity" evidence="2">
    <location>
        <begin position="591"/>
        <end position="605"/>
    </location>
</feature>
<evidence type="ECO:0000313" key="4">
    <source>
        <dbReference type="Proteomes" id="UP001470230"/>
    </source>
</evidence>
<feature type="compositionally biased region" description="Acidic residues" evidence="2">
    <location>
        <begin position="535"/>
        <end position="551"/>
    </location>
</feature>
<feature type="compositionally biased region" description="Basic residues" evidence="2">
    <location>
        <begin position="520"/>
        <end position="530"/>
    </location>
</feature>
<dbReference type="InterPro" id="IPR036322">
    <property type="entry name" value="WD40_repeat_dom_sf"/>
</dbReference>
<feature type="compositionally biased region" description="Basic and acidic residues" evidence="2">
    <location>
        <begin position="499"/>
        <end position="508"/>
    </location>
</feature>
<comment type="caution">
    <text evidence="3">The sequence shown here is derived from an EMBL/GenBank/DDBJ whole genome shotgun (WGS) entry which is preliminary data.</text>
</comment>
<gene>
    <name evidence="3" type="ORF">M9Y10_033409</name>
</gene>
<evidence type="ECO:0000256" key="1">
    <source>
        <dbReference type="SAM" id="Coils"/>
    </source>
</evidence>
<dbReference type="SUPFAM" id="SSF50978">
    <property type="entry name" value="WD40 repeat-like"/>
    <property type="match status" value="1"/>
</dbReference>
<reference evidence="3 4" key="1">
    <citation type="submission" date="2024-04" db="EMBL/GenBank/DDBJ databases">
        <title>Tritrichomonas musculus Genome.</title>
        <authorList>
            <person name="Alves-Ferreira E."/>
            <person name="Grigg M."/>
            <person name="Lorenzi H."/>
            <person name="Galac M."/>
        </authorList>
    </citation>
    <scope>NUCLEOTIDE SEQUENCE [LARGE SCALE GENOMIC DNA]</scope>
    <source>
        <strain evidence="3 4">EAF2021</strain>
    </source>
</reference>
<evidence type="ECO:0000256" key="2">
    <source>
        <dbReference type="SAM" id="MobiDB-lite"/>
    </source>
</evidence>
<sequence>MENVPLSFREWCYPTKHKRNINCSWGNCGYIAISHKNIITIYKFDGIKYTTFLSWSPYDTAEITAMGWLDGSCAPCESIPILAVSFTNGSTLFFNLDDQVLIAKMKHNNQIVKVIKWSPYNPNELFIGTDDGQLSICEMLIGNENTTIKIREKIPLGFPIDFISIDKLNGSTIVAASRKGKIAYITDLYQLKKSRSTNPLKPNENFLSRITQYVVKRSLNFQESKQNTLNSIEFLPGQYLYLIISTNNSSYIYLLNDDISIPFITSKDIKYIYPLFSKNYFIAILKNSIELWSYQYDNLNPTGDLKMLYSIGIQTSGHSGVECFNFLNDELVVFTKSSWLTLISEKKKKLFVTQRNRMMPPKPIDWDFKDSQIAFLTSDGQILLTEKVDNINHIKDIPKRDTLHFYTPPSLLPQQVEEQSSTANNQVSSEKVPSFSNPTDSSELRTAFDPSAIKVPGANNLNRKRAQSFQTDKNKAKSGDNEFSTAAMDPKEAKKKSRKDSNVKEAPKKSGGGFFGFFKGKNKDKTKTKKKKDEFEPEGDTLFDLDEDNDNDATHNQQQQQNQPEDDEIDTDDELMDAFDKELSPQKGRSVSHSTSNSSLNSASNIPLGTTQTENTDEIEFFCSHSPTQAIKMNNIIQPQKDAKVGCSMSFSSSFTTDPNRIHFDSHLYFSHIYNTVQSHVVTTITINEENKDEKDDNEDENTKENEQGNENDTSKDNNQKEKETTDEKKDNPNMTVIGALDVSINVNDYLITPNWKLNVHHLKFITKNKILAWGTCEGKNNLILINIKKRKVINLMQEQLESINKPISDIKFSKDMNIAFITFGDEYAAFFRLTKPYQWIGAIKLRQGSVGDFSPDYLRTDFFDNVNAIDEDEDDNNEDQENITENEEPREKSQIDIDFGLGKANTKSKVDLKKVYLAAFLSECLTITVVKINKSLKTPIKIVFERTIKISKASPSSFLWKGRIDRANTPSLYHKKNSEIEQLKNNKFYMFLGSKEGRLFSIEFTETFNIIRPDDKNVNANDIVIKQLASVGGGAITTISPLLFPDRSSDEDIEKSRESIITSYENLSDITTKQQPHKAEEKEKEEENSDDLKETEKVEPIQLELIDNFFLLTNSGQAFMVKNGKQFELKSKIKNTKFATDLTMLCRFARSGSLTRVEYVSSPRSIFIKASSKLLNSYDRRVSLDQVVGDGSYSLPPVTFLSKTNFVSDVKRQKNIEDMVRVCRLYGQNYVGHALDMIINNHANLQYLTDFWFLNYLNKTRFYSGQLFKSSLFASKLDLAHSILLDTKPENPNFILNLTRASFFDMPILLEKARQQLIEANEEYERMKKKDKEIKKKLQRKKKFILVNKNKEITKVDENGNEITETVTIEEEEEINEEEDNEKKTIDEVLEIDSVIIENVKNSKKAVQLFGNKMEIALKSMISNKKYEDAVETLLIIGQVSRAVELLLDLPDVREAALLSSMWPLAPFTLIKVNQFNDEEEEEDHEDDKLDCKKLMIQVAEKFCNEGGFLLAISLLTGAGMNKEAIELVTKYVEAFPRLIKGIHINNLENFDEGSADDSDDVNDWV</sequence>
<feature type="compositionally biased region" description="Low complexity" evidence="2">
    <location>
        <begin position="554"/>
        <end position="563"/>
    </location>
</feature>
<keyword evidence="1" id="KW-0175">Coiled coil</keyword>
<dbReference type="PANTHER" id="PTHR36812:SF9">
    <property type="entry name" value="MYB-LIKE PROTEIN X ISOFORM X1"/>
    <property type="match status" value="1"/>
</dbReference>
<protein>
    <recommendedName>
        <fullName evidence="5">Minichromosome loss protein Mcl1 middle region domain-containing protein</fullName>
    </recommendedName>
</protein>
<dbReference type="InterPro" id="IPR015943">
    <property type="entry name" value="WD40/YVTN_repeat-like_dom_sf"/>
</dbReference>
<feature type="region of interest" description="Disordered" evidence="2">
    <location>
        <begin position="870"/>
        <end position="893"/>
    </location>
</feature>
<feature type="region of interest" description="Disordered" evidence="2">
    <location>
        <begin position="688"/>
        <end position="733"/>
    </location>
</feature>
<keyword evidence="4" id="KW-1185">Reference proteome</keyword>
<feature type="region of interest" description="Disordered" evidence="2">
    <location>
        <begin position="1067"/>
        <end position="1096"/>
    </location>
</feature>
<proteinExistence type="predicted"/>
<feature type="coiled-coil region" evidence="1">
    <location>
        <begin position="1311"/>
        <end position="1342"/>
    </location>
</feature>